<comment type="caution">
    <text evidence="1">The sequence shown here is derived from an EMBL/GenBank/DDBJ whole genome shotgun (WGS) entry which is preliminary data.</text>
</comment>
<sequence length="334" mass="37702">MKPLLSIFLLFFPISLSGQKAEDFGFRHLQTIYKHDTVDILIKSKKGEEQIKKPLLLFCQGSLPIPLIIKYNNNGMTGIYSVFPFNPDSLSEDYHLAIISKPFVPLIADQQSLSNDLTVEDSSGNYRRRNLLDYYVGRNIEVINFLQQQRFVSSAKLVVAGHSEGSAIAANIAYKCKKVTALIYSGGSPLGRIMTIIERARSEQWKDSTVDVTASFSDWEKTVENRNDINATGDTYKGLYQFSNPPPIELLLKLNIPVLVTYGTKDFGAVAQNDYLRVAAIATRKTNFTFMDYVGVDHNFFPLLPDDKPNYDVFNWDKVAADWRDWLKGKSSGN</sequence>
<dbReference type="InterPro" id="IPR053145">
    <property type="entry name" value="AB_hydrolase_Est10"/>
</dbReference>
<protein>
    <submittedName>
        <fullName evidence="1">Alpha/beta hydrolase</fullName>
    </submittedName>
</protein>
<gene>
    <name evidence="1" type="ORF">GO493_14575</name>
</gene>
<dbReference type="PANTHER" id="PTHR43265:SF1">
    <property type="entry name" value="ESTERASE ESTD"/>
    <property type="match status" value="1"/>
</dbReference>
<accession>A0A7K1U556</accession>
<name>A0A7K1U556_9BACT</name>
<keyword evidence="1" id="KW-0378">Hydrolase</keyword>
<dbReference type="PANTHER" id="PTHR43265">
    <property type="entry name" value="ESTERASE ESTD"/>
    <property type="match status" value="1"/>
</dbReference>
<dbReference type="SUPFAM" id="SSF53474">
    <property type="entry name" value="alpha/beta-Hydrolases"/>
    <property type="match status" value="1"/>
</dbReference>
<dbReference type="GO" id="GO:0052689">
    <property type="term" value="F:carboxylic ester hydrolase activity"/>
    <property type="evidence" value="ECO:0007669"/>
    <property type="project" value="TreeGrafter"/>
</dbReference>
<dbReference type="InterPro" id="IPR029058">
    <property type="entry name" value="AB_hydrolase_fold"/>
</dbReference>
<proteinExistence type="predicted"/>
<organism evidence="1 2">
    <name type="scientific">Chitinophaga tropicalis</name>
    <dbReference type="NCBI Taxonomy" id="2683588"/>
    <lineage>
        <taxon>Bacteria</taxon>
        <taxon>Pseudomonadati</taxon>
        <taxon>Bacteroidota</taxon>
        <taxon>Chitinophagia</taxon>
        <taxon>Chitinophagales</taxon>
        <taxon>Chitinophagaceae</taxon>
        <taxon>Chitinophaga</taxon>
    </lineage>
</organism>
<dbReference type="RefSeq" id="WP_157306937.1">
    <property type="nucleotide sequence ID" value="NZ_WRXN01000005.1"/>
</dbReference>
<keyword evidence="2" id="KW-1185">Reference proteome</keyword>
<evidence type="ECO:0000313" key="2">
    <source>
        <dbReference type="Proteomes" id="UP000461730"/>
    </source>
</evidence>
<dbReference type="Proteomes" id="UP000461730">
    <property type="component" value="Unassembled WGS sequence"/>
</dbReference>
<evidence type="ECO:0000313" key="1">
    <source>
        <dbReference type="EMBL" id="MVT09491.1"/>
    </source>
</evidence>
<dbReference type="AlphaFoldDB" id="A0A7K1U556"/>
<dbReference type="Gene3D" id="3.40.50.1820">
    <property type="entry name" value="alpha/beta hydrolase"/>
    <property type="match status" value="1"/>
</dbReference>
<reference evidence="1 2" key="1">
    <citation type="submission" date="2019-12" db="EMBL/GenBank/DDBJ databases">
        <title>Chitinophaga sp. strain ysch24 (GDMCC 1.1355), whole genome shotgun sequence.</title>
        <authorList>
            <person name="Zhang X."/>
        </authorList>
    </citation>
    <scope>NUCLEOTIDE SEQUENCE [LARGE SCALE GENOMIC DNA]</scope>
    <source>
        <strain evidence="2">ysch24</strain>
    </source>
</reference>
<dbReference type="EMBL" id="WRXN01000005">
    <property type="protein sequence ID" value="MVT09491.1"/>
    <property type="molecule type" value="Genomic_DNA"/>
</dbReference>